<dbReference type="Gene3D" id="6.10.250.690">
    <property type="match status" value="1"/>
</dbReference>
<name>M1Z517_9FIRM</name>
<organism evidence="10 11">
    <name type="scientific">[Clostridium] ultunense Esp</name>
    <dbReference type="NCBI Taxonomy" id="1288971"/>
    <lineage>
        <taxon>Bacteria</taxon>
        <taxon>Bacillati</taxon>
        <taxon>Bacillota</taxon>
        <taxon>Tissierellia</taxon>
        <taxon>Tissierellales</taxon>
        <taxon>Tepidimicrobiaceae</taxon>
        <taxon>Schnuerera</taxon>
    </lineage>
</organism>
<dbReference type="GO" id="GO:0006355">
    <property type="term" value="P:regulation of DNA-templated transcription"/>
    <property type="evidence" value="ECO:0007669"/>
    <property type="project" value="InterPro"/>
</dbReference>
<dbReference type="Gene3D" id="3.40.50.2300">
    <property type="match status" value="1"/>
</dbReference>
<dbReference type="SUPFAM" id="SSF52172">
    <property type="entry name" value="CheY-like"/>
    <property type="match status" value="1"/>
</dbReference>
<dbReference type="GO" id="GO:0000156">
    <property type="term" value="F:phosphorelay response regulator activity"/>
    <property type="evidence" value="ECO:0007669"/>
    <property type="project" value="TreeGrafter"/>
</dbReference>
<dbReference type="InterPro" id="IPR036388">
    <property type="entry name" value="WH-like_DNA-bd_sf"/>
</dbReference>
<accession>M1Z517</accession>
<dbReference type="FunFam" id="1.10.10.10:FF:000018">
    <property type="entry name" value="DNA-binding response regulator ResD"/>
    <property type="match status" value="1"/>
</dbReference>
<evidence type="ECO:0000259" key="9">
    <source>
        <dbReference type="PROSITE" id="PS51755"/>
    </source>
</evidence>
<dbReference type="PROSITE" id="PS51755">
    <property type="entry name" value="OMPR_PHOB"/>
    <property type="match status" value="1"/>
</dbReference>
<dbReference type="GO" id="GO:0000976">
    <property type="term" value="F:transcription cis-regulatory region binding"/>
    <property type="evidence" value="ECO:0007669"/>
    <property type="project" value="TreeGrafter"/>
</dbReference>
<evidence type="ECO:0000256" key="4">
    <source>
        <dbReference type="ARBA" id="ARBA00023125"/>
    </source>
</evidence>
<keyword evidence="2" id="KW-0902">Two-component regulatory system</keyword>
<evidence type="ECO:0000256" key="5">
    <source>
        <dbReference type="ARBA" id="ARBA00023163"/>
    </source>
</evidence>
<reference evidence="10 11" key="1">
    <citation type="submission" date="2016-11" db="EMBL/GenBank/DDBJ databases">
        <authorList>
            <person name="Manzoor S."/>
        </authorList>
    </citation>
    <scope>NUCLEOTIDE SEQUENCE [LARGE SCALE GENOMIC DNA]</scope>
    <source>
        <strain evidence="10">Clostridium ultunense strain Esp</strain>
    </source>
</reference>
<evidence type="ECO:0000259" key="8">
    <source>
        <dbReference type="PROSITE" id="PS50110"/>
    </source>
</evidence>
<dbReference type="AlphaFoldDB" id="M1Z517"/>
<dbReference type="Pfam" id="PF00072">
    <property type="entry name" value="Response_reg"/>
    <property type="match status" value="1"/>
</dbReference>
<sequence>MSTRVIVINRDKLFIKGLKYSLEQDNYVVEAAFTIREAMEKIRKKDYGLVILDLMLPDGNALTFCQTIRDNSQVPIIVLTEKKEDINKILALEYGADDYITKPFNILVLKAKIKAILRRVNMKNYQIDNQTIKVDDFTINTLGRKLIIGDESISLTGKEFDLFYLLVSNPGKVFTREELLETIWGYEYFGDLRTVDVHIRRLREKIEKDSSNVEYIHTKWGVGYYFKSKKASAAID</sequence>
<dbReference type="PANTHER" id="PTHR48111:SF40">
    <property type="entry name" value="PHOSPHATE REGULON TRANSCRIPTIONAL REGULATORY PROTEIN PHOB"/>
    <property type="match status" value="1"/>
</dbReference>
<evidence type="ECO:0000313" key="11">
    <source>
        <dbReference type="Proteomes" id="UP000245423"/>
    </source>
</evidence>
<feature type="modified residue" description="4-aspartylphosphate" evidence="6">
    <location>
        <position position="53"/>
    </location>
</feature>
<evidence type="ECO:0000256" key="1">
    <source>
        <dbReference type="ARBA" id="ARBA00022553"/>
    </source>
</evidence>
<dbReference type="GO" id="GO:0005829">
    <property type="term" value="C:cytosol"/>
    <property type="evidence" value="ECO:0007669"/>
    <property type="project" value="TreeGrafter"/>
</dbReference>
<feature type="domain" description="Response regulatory" evidence="8">
    <location>
        <begin position="4"/>
        <end position="117"/>
    </location>
</feature>
<dbReference type="InterPro" id="IPR039420">
    <property type="entry name" value="WalR-like"/>
</dbReference>
<dbReference type="Proteomes" id="UP000245423">
    <property type="component" value="Chromosome 1"/>
</dbReference>
<evidence type="ECO:0000256" key="3">
    <source>
        <dbReference type="ARBA" id="ARBA00023015"/>
    </source>
</evidence>
<dbReference type="InterPro" id="IPR016032">
    <property type="entry name" value="Sig_transdc_resp-reg_C-effctor"/>
</dbReference>
<keyword evidence="4 7" id="KW-0238">DNA-binding</keyword>
<gene>
    <name evidence="10" type="primary">walR</name>
    <name evidence="10" type="ORF">CUESP1_2575</name>
</gene>
<keyword evidence="5" id="KW-0804">Transcription</keyword>
<dbReference type="SUPFAM" id="SSF46894">
    <property type="entry name" value="C-terminal effector domain of the bipartite response regulators"/>
    <property type="match status" value="1"/>
</dbReference>
<dbReference type="SMART" id="SM00448">
    <property type="entry name" value="REC"/>
    <property type="match status" value="1"/>
</dbReference>
<dbReference type="InterPro" id="IPR011006">
    <property type="entry name" value="CheY-like_superfamily"/>
</dbReference>
<dbReference type="InterPro" id="IPR001867">
    <property type="entry name" value="OmpR/PhoB-type_DNA-bd"/>
</dbReference>
<dbReference type="InterPro" id="IPR001789">
    <property type="entry name" value="Sig_transdc_resp-reg_receiver"/>
</dbReference>
<dbReference type="RefSeq" id="WP_005582148.1">
    <property type="nucleotide sequence ID" value="NZ_LT669839.1"/>
</dbReference>
<dbReference type="PANTHER" id="PTHR48111">
    <property type="entry name" value="REGULATOR OF RPOS"/>
    <property type="match status" value="1"/>
</dbReference>
<dbReference type="PROSITE" id="PS50110">
    <property type="entry name" value="RESPONSE_REGULATORY"/>
    <property type="match status" value="1"/>
</dbReference>
<protein>
    <submittedName>
        <fullName evidence="10">Transcriptional regulatory protein WalR</fullName>
    </submittedName>
</protein>
<evidence type="ECO:0000256" key="6">
    <source>
        <dbReference type="PROSITE-ProRule" id="PRU00169"/>
    </source>
</evidence>
<dbReference type="HOGENOM" id="CLU_000445_30_3_9"/>
<evidence type="ECO:0000256" key="2">
    <source>
        <dbReference type="ARBA" id="ARBA00023012"/>
    </source>
</evidence>
<proteinExistence type="predicted"/>
<dbReference type="OrthoDB" id="9790442at2"/>
<dbReference type="Gene3D" id="1.10.10.10">
    <property type="entry name" value="Winged helix-like DNA-binding domain superfamily/Winged helix DNA-binding domain"/>
    <property type="match status" value="1"/>
</dbReference>
<evidence type="ECO:0000256" key="7">
    <source>
        <dbReference type="PROSITE-ProRule" id="PRU01091"/>
    </source>
</evidence>
<feature type="domain" description="OmpR/PhoB-type" evidence="9">
    <location>
        <begin position="129"/>
        <end position="228"/>
    </location>
</feature>
<dbReference type="Pfam" id="PF00486">
    <property type="entry name" value="Trans_reg_C"/>
    <property type="match status" value="1"/>
</dbReference>
<feature type="DNA-binding region" description="OmpR/PhoB-type" evidence="7">
    <location>
        <begin position="129"/>
        <end position="228"/>
    </location>
</feature>
<evidence type="ECO:0000313" key="10">
    <source>
        <dbReference type="EMBL" id="SHD77919.1"/>
    </source>
</evidence>
<dbReference type="CDD" id="cd00383">
    <property type="entry name" value="trans_reg_C"/>
    <property type="match status" value="1"/>
</dbReference>
<dbReference type="GO" id="GO:0032993">
    <property type="term" value="C:protein-DNA complex"/>
    <property type="evidence" value="ECO:0007669"/>
    <property type="project" value="TreeGrafter"/>
</dbReference>
<keyword evidence="11" id="KW-1185">Reference proteome</keyword>
<dbReference type="EMBL" id="LT669839">
    <property type="protein sequence ID" value="SHD77919.1"/>
    <property type="molecule type" value="Genomic_DNA"/>
</dbReference>
<dbReference type="SMART" id="SM00862">
    <property type="entry name" value="Trans_reg_C"/>
    <property type="match status" value="1"/>
</dbReference>
<keyword evidence="1 6" id="KW-0597">Phosphoprotein</keyword>
<keyword evidence="3" id="KW-0805">Transcription regulation</keyword>